<evidence type="ECO:0000313" key="1">
    <source>
        <dbReference type="EMBL" id="KLO16067.1"/>
    </source>
</evidence>
<keyword evidence="2" id="KW-1185">Reference proteome</keyword>
<name>A0A0H2RWT1_9AGAM</name>
<dbReference type="EMBL" id="KQ085921">
    <property type="protein sequence ID" value="KLO16067.1"/>
    <property type="molecule type" value="Genomic_DNA"/>
</dbReference>
<protein>
    <submittedName>
        <fullName evidence="1">Uncharacterized protein</fullName>
    </submittedName>
</protein>
<sequence length="153" mass="17385">MSEFQGDGWDMSWNVGYATSSQTKIHSMKRELRMAVTWRSTFDMPSMPVKMIDDCERIFEIVCKLNVYLAVIVIQRTCCNHSLGLSSGGRSPLQPPSSHLRGLLLHHLPPCLRRITNFLDFPKCVCCDKKRGAEVLDKVLAILPDLASPFREF</sequence>
<accession>A0A0H2RWT1</accession>
<reference evidence="1 2" key="1">
    <citation type="submission" date="2015-04" db="EMBL/GenBank/DDBJ databases">
        <title>Complete genome sequence of Schizopora paradoxa KUC8140, a cosmopolitan wood degrader in East Asia.</title>
        <authorList>
            <consortium name="DOE Joint Genome Institute"/>
            <person name="Min B."/>
            <person name="Park H."/>
            <person name="Jang Y."/>
            <person name="Kim J.-J."/>
            <person name="Kim K.H."/>
            <person name="Pangilinan J."/>
            <person name="Lipzen A."/>
            <person name="Riley R."/>
            <person name="Grigoriev I.V."/>
            <person name="Spatafora J.W."/>
            <person name="Choi I.-G."/>
        </authorList>
    </citation>
    <scope>NUCLEOTIDE SEQUENCE [LARGE SCALE GENOMIC DNA]</scope>
    <source>
        <strain evidence="1 2">KUC8140</strain>
    </source>
</reference>
<gene>
    <name evidence="1" type="ORF">SCHPADRAFT_233978</name>
</gene>
<organism evidence="1 2">
    <name type="scientific">Schizopora paradoxa</name>
    <dbReference type="NCBI Taxonomy" id="27342"/>
    <lineage>
        <taxon>Eukaryota</taxon>
        <taxon>Fungi</taxon>
        <taxon>Dikarya</taxon>
        <taxon>Basidiomycota</taxon>
        <taxon>Agaricomycotina</taxon>
        <taxon>Agaricomycetes</taxon>
        <taxon>Hymenochaetales</taxon>
        <taxon>Schizoporaceae</taxon>
        <taxon>Schizopora</taxon>
    </lineage>
</organism>
<proteinExistence type="predicted"/>
<dbReference type="AlphaFoldDB" id="A0A0H2RWT1"/>
<dbReference type="InParanoid" id="A0A0H2RWT1"/>
<evidence type="ECO:0000313" key="2">
    <source>
        <dbReference type="Proteomes" id="UP000053477"/>
    </source>
</evidence>
<dbReference type="Proteomes" id="UP000053477">
    <property type="component" value="Unassembled WGS sequence"/>
</dbReference>